<reference evidence="1 2" key="1">
    <citation type="submission" date="2019-07" db="EMBL/GenBank/DDBJ databases">
        <authorList>
            <person name="Kim J."/>
        </authorList>
    </citation>
    <scope>NUCLEOTIDE SEQUENCE [LARGE SCALE GENOMIC DNA]</scope>
    <source>
        <strain evidence="1 2">G13</strain>
    </source>
</reference>
<dbReference type="CDD" id="cd00298">
    <property type="entry name" value="ACD_sHsps_p23-like"/>
    <property type="match status" value="1"/>
</dbReference>
<comment type="caution">
    <text evidence="1">The sequence shown here is derived from an EMBL/GenBank/DDBJ whole genome shotgun (WGS) entry which is preliminary data.</text>
</comment>
<dbReference type="AlphaFoldDB" id="A0A559JQ89"/>
<dbReference type="OrthoDB" id="2679145at2"/>
<evidence type="ECO:0008006" key="3">
    <source>
        <dbReference type="Google" id="ProtNLM"/>
    </source>
</evidence>
<protein>
    <recommendedName>
        <fullName evidence="3">Hsp20/alpha crystallin family protein</fullName>
    </recommendedName>
</protein>
<sequence>MNKGRNPFEAWQELQTSMMKHIPMYFGQNGFEKNMHKAIKSVMQHAMAGQSGSPFSNEEVEYELFDSQRVIIVRCKMPENATDRDTRFFANKTKLKIECSGSAQEIRLPSDIYPTRSSARIDGDVVEILLPKVLESEPFHEIFIRE</sequence>
<accession>A0A559JQ89</accession>
<dbReference type="RefSeq" id="WP_144699560.1">
    <property type="nucleotide sequence ID" value="NZ_VNJJ01000003.1"/>
</dbReference>
<name>A0A559JQ89_9BACL</name>
<keyword evidence="2" id="KW-1185">Reference proteome</keyword>
<evidence type="ECO:0000313" key="1">
    <source>
        <dbReference type="EMBL" id="TVY02052.1"/>
    </source>
</evidence>
<dbReference type="SUPFAM" id="SSF49764">
    <property type="entry name" value="HSP20-like chaperones"/>
    <property type="match status" value="1"/>
</dbReference>
<proteinExistence type="predicted"/>
<evidence type="ECO:0000313" key="2">
    <source>
        <dbReference type="Proteomes" id="UP000316330"/>
    </source>
</evidence>
<dbReference type="Proteomes" id="UP000316330">
    <property type="component" value="Unassembled WGS sequence"/>
</dbReference>
<dbReference type="InterPro" id="IPR008978">
    <property type="entry name" value="HSP20-like_chaperone"/>
</dbReference>
<dbReference type="EMBL" id="VNJJ01000003">
    <property type="protein sequence ID" value="TVY02052.1"/>
    <property type="molecule type" value="Genomic_DNA"/>
</dbReference>
<organism evidence="1 2">
    <name type="scientific">Cohnella terricola</name>
    <dbReference type="NCBI Taxonomy" id="1289167"/>
    <lineage>
        <taxon>Bacteria</taxon>
        <taxon>Bacillati</taxon>
        <taxon>Bacillota</taxon>
        <taxon>Bacilli</taxon>
        <taxon>Bacillales</taxon>
        <taxon>Paenibacillaceae</taxon>
        <taxon>Cohnella</taxon>
    </lineage>
</organism>
<gene>
    <name evidence="1" type="ORF">FPZ45_06315</name>
</gene>